<comment type="function">
    <text evidence="33">Envelope glycoprotein gp160: Oligomerizes in the host endoplasmic reticulum into predominantly trimers. In a second time, gp160 transits in the host Golgi, where glycosylation is completed. The precursor is then proteolytically cleaved in the trans-Golgi and thereby activated by cellular furin or furin-like proteases to produce gp120 and gp41.</text>
</comment>
<feature type="region of interest" description="V4" evidence="33">
    <location>
        <begin position="383"/>
        <end position="416"/>
    </location>
</feature>
<comment type="function">
    <text evidence="33">Surface protein gp120: Attaches the virus to the host lymphoid cell by binding to the primary receptor CD4. This interaction induces a structural rearrangement creating a high affinity binding site for a chemokine coreceptor like CXCR4 and/or CCR5. Acts as a ligand for CD209/DC-SIGN and CLEC4M/DC-SIGNR, which are respectively found on dendritic cells (DCs), and on endothelial cells of liver sinusoids and lymph node sinuses. These interactions allow capture of viral particles at mucosal surfaces by these cells and subsequent transmission to permissive cells. HIV subverts the migration properties of dendritic cells to gain access to CD4+ T-cells in lymph nodes. Virus transmission to permissive T-cells occurs either in trans (without DCs infection, through viral capture and transmission), or in cis (following DCs productive infection, through the usual CD4-gp120 interaction), thereby inducing a robust infection. In trans infection, bound virions remain infectious over days and it is proposed that they are not degraded, but protected in non-lysosomal acidic organelles within the DCs close to the cell membrane thus contributing to the viral infectious potential during DCs' migration from the periphery to the lymphoid tissues. On arrival at lymphoid tissues, intact virions recycle back to DCs' cell surface allowing virus transmission to CD4+ T-cells.</text>
</comment>
<dbReference type="GO" id="GO:0075512">
    <property type="term" value="P:clathrin-dependent endocytosis of virus by host cell"/>
    <property type="evidence" value="ECO:0007669"/>
    <property type="project" value="UniProtKB-UniRule"/>
</dbReference>
<keyword evidence="8 33" id="KW-1170">Fusion of virus membrane with host endosomal membrane</keyword>
<comment type="miscellaneous">
    <text evidence="33">Inhibitors targeting HIV-1 viral envelope proteins are used as antiretroviral drugs. Attachment of virions to the cell surface via non-specific interactions and CD4 binding can be blocked by inhibitors that include cyanovirin-N, cyclotriazadisulfonamide analogs, PRO 2000, TNX 355 and PRO 542. In addition, BMS 806 can block CD4-induced conformational changes. Env interactions with the coreceptor molecules can be targeted by CCR5 antagonists including SCH-D, maraviroc (UK 427857) and aplaviroc (GW 873140), and the CXCR4 antagonist AMD 070. Fusion of viral and cellular membranes can be inhibited by peptides such as enfuvirtide and tifuvirtide (T 1249). Resistance to inhibitors associated with mutations in Env are observed. Most of the time, single mutations confer only a modest reduction in drug susceptibility. Combination of several mutations is usually required to develop a high-level drug resistance.</text>
</comment>
<evidence type="ECO:0000256" key="13">
    <source>
        <dbReference type="ARBA" id="ARBA00022685"/>
    </source>
</evidence>
<feature type="topological domain" description="Cytoplasmic" evidence="33">
    <location>
        <begin position="707"/>
        <end position="857"/>
    </location>
</feature>
<evidence type="ECO:0000256" key="33">
    <source>
        <dbReference type="HAMAP-Rule" id="MF_04083"/>
    </source>
</evidence>
<dbReference type="GO" id="GO:0020002">
    <property type="term" value="C:host cell plasma membrane"/>
    <property type="evidence" value="ECO:0007669"/>
    <property type="project" value="UniProtKB-SubCell"/>
</dbReference>
<keyword evidence="21 33" id="KW-1164">Virus endocytosis by host</keyword>
<dbReference type="GO" id="GO:0019082">
    <property type="term" value="P:viral protein processing"/>
    <property type="evidence" value="ECO:0007669"/>
    <property type="project" value="UniProtKB-UniRule"/>
</dbReference>
<reference evidence="38" key="1">
    <citation type="submission" date="2020-07" db="EMBL/GenBank/DDBJ databases">
        <authorList>
            <person name="Gondim M."/>
        </authorList>
    </citation>
    <scope>NUCLEOTIDE SEQUENCE</scope>
    <source>
        <strain evidence="38">MM33.03.SGS.7</strain>
    </source>
</reference>
<feature type="region of interest" description="CD4-binding loop" evidence="33">
    <location>
        <begin position="362"/>
        <end position="372"/>
    </location>
</feature>
<keyword evidence="30 33" id="KW-0449">Lipoprotein</keyword>
<keyword evidence="17 33" id="KW-1161">Viral attachment to host cell</keyword>
<feature type="domain" description="Human immunodeficiency virus 1 envelope glycoprotein Gp120" evidence="36">
    <location>
        <begin position="34"/>
        <end position="145"/>
    </location>
</feature>
<evidence type="ECO:0000256" key="21">
    <source>
        <dbReference type="ARBA" id="ARBA00022890"/>
    </source>
</evidence>
<feature type="region of interest" description="MPER; binding to GalCer" evidence="33">
    <location>
        <begin position="663"/>
        <end position="684"/>
    </location>
</feature>
<comment type="subunit">
    <text evidence="32">The mature envelope protein (Env) consists of a homotrimer of non-covalently associated gp120-gp41 heterodimers. The resulting complex protrudes from the virus surface as a spike. There seems to be as few as 10 spikes on the average virion. Interacts with host CD4, CCR5 and CXCR4. Gp120 also interacts with the C-type lectins CD209/DC-SIGN and CLEC4M/DC-SIGNR (collectively referred to as DC-SIGN(R)). Gp120 and gp41 interact with GalCer. Gp120 interacts with host ITGA4/ITGB7 complex; on CD4+ T-cells, this interaction results in rapid activation of integrin ITGAL/LFA-1, which facilitates efficient cell-to-cell spreading of HIV-1. Gp120 interacts with cell-associated heparan sulfate; this interaction increases virus infectivity on permissive cells and may be involved in infection of CD4- cells.</text>
</comment>
<feature type="transmembrane region" description="Helical" evidence="34">
    <location>
        <begin position="20"/>
        <end position="41"/>
    </location>
</feature>
<dbReference type="Gene3D" id="2.170.40.20">
    <property type="entry name" value="Human immunodeficiency virus 1, Gp160, envelope glycoprotein"/>
    <property type="match status" value="2"/>
</dbReference>
<comment type="domain">
    <text evidence="33">The membrane proximal external region (MPER) present in gp41 is a tryptophan-rich region recognized by the antibodies 2F5, Z13, and 4E10. MPER seems to play a role in fusion.</text>
</comment>
<keyword evidence="28 33" id="KW-0325">Glycoprotein</keyword>
<dbReference type="FunFam" id="1.20.5.490:FF:000001">
    <property type="entry name" value="Envelope glycoprotein gp160"/>
    <property type="match status" value="1"/>
</dbReference>
<feature type="lipid moiety-binding region" description="S-palmitoyl cysteine; by host" evidence="33">
    <location>
        <position position="765"/>
    </location>
</feature>
<keyword evidence="14 33" id="KW-0812">Transmembrane</keyword>
<evidence type="ECO:0000256" key="26">
    <source>
        <dbReference type="ARBA" id="ARBA00023139"/>
    </source>
</evidence>
<comment type="PTM">
    <text evidence="33">Specific enzymatic cleavages in vivo yield mature proteins. Envelope glycoproteins are synthesized as a inactive precursor that is heavily N-glycosylated and processed likely by host cell furin in the Golgi to yield the mature SU and TM proteins. The cleavage site between SU and TM requires the minimal sequence [KR]-X-[KR]-R. About 2 of the 9 disulfide bonds of gp41 are reduced by P4HB/PDI, following binding to CD4 receptor.</text>
</comment>
<dbReference type="GO" id="GO:0005198">
    <property type="term" value="F:structural molecule activity"/>
    <property type="evidence" value="ECO:0007669"/>
    <property type="project" value="UniProtKB-UniRule"/>
</dbReference>
<gene>
    <name evidence="33 38" type="primary">env</name>
</gene>
<comment type="domain">
    <text evidence="33">Some of the most genetically diverse regions of the viral genome are present in Env. They are called variable regions 1 through 5 (V1 through V5). Coreceptor usage of gp120 is determined mainly by the primary structure of the third variable region (V3) in the outer domain of gp120. The sequence of V3 determines which coreceptor, CCR5 and/or CXCR4 (corresponding to R5/macrophage, X4/T cell and R5X4/T cell and macrophage tropism), is used to trigger the fusion potential of the Env complex, and hence which cells the virus can infect. Binding to CCR5 involves a region adjacent in addition to V3.</text>
</comment>
<dbReference type="Pfam" id="PF00516">
    <property type="entry name" value="GP120"/>
    <property type="match status" value="2"/>
</dbReference>
<evidence type="ECO:0000256" key="35">
    <source>
        <dbReference type="SAM" id="MobiDB-lite"/>
    </source>
</evidence>
<evidence type="ECO:0000256" key="27">
    <source>
        <dbReference type="ARBA" id="ARBA00023157"/>
    </source>
</evidence>
<evidence type="ECO:0000256" key="6">
    <source>
        <dbReference type="ARBA" id="ARBA00004650"/>
    </source>
</evidence>
<keyword evidence="19 33" id="KW-1043">Host membrane</keyword>
<dbReference type="FunFam" id="1.10.287.210:FF:000001">
    <property type="entry name" value="Envelope glycoprotein gp160"/>
    <property type="match status" value="1"/>
</dbReference>
<evidence type="ECO:0000256" key="2">
    <source>
        <dbReference type="ARBA" id="ARBA00004433"/>
    </source>
</evidence>
<evidence type="ECO:0000256" key="22">
    <source>
        <dbReference type="ARBA" id="ARBA00022989"/>
    </source>
</evidence>
<feature type="disulfide bond" evidence="33">
    <location>
        <begin position="599"/>
        <end position="605"/>
    </location>
</feature>
<dbReference type="InterPro" id="IPR036377">
    <property type="entry name" value="Gp120_core_sf"/>
</dbReference>
<evidence type="ECO:0000256" key="29">
    <source>
        <dbReference type="ARBA" id="ARBA00023280"/>
    </source>
</evidence>
<dbReference type="GO" id="GO:1903911">
    <property type="term" value="P:positive regulation of receptor clustering"/>
    <property type="evidence" value="ECO:0007669"/>
    <property type="project" value="UniProtKB-UniRule"/>
</dbReference>
<proteinExistence type="inferred from homology"/>
<dbReference type="SUPFAM" id="SSF58069">
    <property type="entry name" value="Virus ectodomain"/>
    <property type="match status" value="1"/>
</dbReference>
<dbReference type="GO" id="GO:0039654">
    <property type="term" value="P:fusion of virus membrane with host endosome membrane"/>
    <property type="evidence" value="ECO:0007669"/>
    <property type="project" value="UniProtKB-UniRule"/>
</dbReference>
<keyword evidence="31 33" id="KW-1160">Virus entry into host cell</keyword>
<evidence type="ECO:0000259" key="36">
    <source>
        <dbReference type="Pfam" id="PF00516"/>
    </source>
</evidence>
<dbReference type="GO" id="GO:1903908">
    <property type="term" value="P:positive regulation of plasma membrane raft polarization"/>
    <property type="evidence" value="ECO:0007669"/>
    <property type="project" value="UniProtKB-UniRule"/>
</dbReference>
<dbReference type="SUPFAM" id="SSF56502">
    <property type="entry name" value="gp120 core"/>
    <property type="match status" value="2"/>
</dbReference>
<comment type="caution">
    <text evidence="33 34">Lacks conserved residue(s) required for the propagation of feature annotation.</text>
</comment>
<keyword evidence="12 33" id="KW-1162">Viral penetration into host cytoplasm</keyword>
<evidence type="ECO:0000256" key="7">
    <source>
        <dbReference type="ARBA" id="ARBA00022506"/>
    </source>
</evidence>
<evidence type="ECO:0000256" key="11">
    <source>
        <dbReference type="ARBA" id="ARBA00022581"/>
    </source>
</evidence>
<feature type="coiled-coil region" evidence="33">
    <location>
        <begin position="634"/>
        <end position="668"/>
    </location>
</feature>
<feature type="short sequence motif" description="YXXL motif; contains endocytosis signal" evidence="33">
    <location>
        <begin position="713"/>
        <end position="716"/>
    </location>
</feature>
<evidence type="ECO:0000256" key="4">
    <source>
        <dbReference type="ARBA" id="ARBA00004563"/>
    </source>
</evidence>
<evidence type="ECO:0000256" key="30">
    <source>
        <dbReference type="ARBA" id="ARBA00023288"/>
    </source>
</evidence>
<comment type="PTM">
    <text evidence="33">Palmitoylation of the transmembrane protein and of Env polyprotein (prior to its proteolytic cleavage) is essential for their association with host cell membrane lipid rafts. Palmitoylation is therefore required for envelope trafficking to classical lipid rafts, but not for viral replication.</text>
</comment>
<comment type="miscellaneous">
    <text evidence="33">HIV-1 lineages are divided in three main groups, M (for Major), O (for Outlier), and N (for New, or Non-M, Non-O). The vast majority of strains found worldwide belong to the group M. Group O seems to be endemic to and largely confined to Cameroon and neighboring countries in West Central Africa, where these viruses represent a small minority of HIV-1 strains. The group N is represented by a limited number of isolates from Cameroonian persons. The group M is further subdivided in 9 clades or subtypes (A to D, F to H, J and K).</text>
</comment>
<evidence type="ECO:0000259" key="37">
    <source>
        <dbReference type="Pfam" id="PF00517"/>
    </source>
</evidence>
<evidence type="ECO:0000256" key="23">
    <source>
        <dbReference type="ARBA" id="ARBA00023046"/>
    </source>
</evidence>
<organismHost>
    <name type="scientific">Homo sapiens</name>
    <name type="common">Human</name>
    <dbReference type="NCBI Taxonomy" id="9606"/>
</organismHost>
<evidence type="ECO:0000256" key="15">
    <source>
        <dbReference type="ARBA" id="ARBA00022703"/>
    </source>
</evidence>
<keyword evidence="16 33" id="KW-0732">Signal</keyword>
<feature type="region of interest" description="Disordered" evidence="35">
    <location>
        <begin position="720"/>
        <end position="745"/>
    </location>
</feature>
<keyword evidence="29 33" id="KW-0899">Viral immunoevasion</keyword>
<evidence type="ECO:0000256" key="1">
    <source>
        <dbReference type="ARBA" id="ARBA00004402"/>
    </source>
</evidence>
<keyword evidence="25 33" id="KW-0472">Membrane</keyword>
<evidence type="ECO:0000256" key="28">
    <source>
        <dbReference type="ARBA" id="ARBA00023180"/>
    </source>
</evidence>
<dbReference type="GO" id="GO:0019031">
    <property type="term" value="C:viral envelope"/>
    <property type="evidence" value="ECO:0007669"/>
    <property type="project" value="UniProtKB-KW"/>
</dbReference>
<evidence type="ECO:0000256" key="12">
    <source>
        <dbReference type="ARBA" id="ARBA00022595"/>
    </source>
</evidence>
<keyword evidence="11 33" id="KW-0945">Host-virus interaction</keyword>
<comment type="domain">
    <text evidence="33 34">The 17 amino acids long immunosuppressive region is present in many retroviral envelope proteins. Synthetic peptides derived from this relatively conserved sequence inhibit immune function in vitro and in vivo.</text>
</comment>
<feature type="disulfide bond" evidence="33">
    <location>
        <begin position="383"/>
        <end position="416"/>
    </location>
</feature>
<dbReference type="GO" id="GO:0055036">
    <property type="term" value="C:virion membrane"/>
    <property type="evidence" value="ECO:0007669"/>
    <property type="project" value="UniProtKB-SubCell"/>
</dbReference>
<feature type="transmembrane region" description="Helical" evidence="34">
    <location>
        <begin position="513"/>
        <end position="536"/>
    </location>
</feature>
<feature type="region of interest" description="V1" evidence="33">
    <location>
        <begin position="130"/>
        <end position="155"/>
    </location>
</feature>
<comment type="PTM">
    <text evidence="33">Highly glycosylated by host. The high number of glycan on the protein is reffered to as 'glycan shield' because it contributes to hide protein sequence from adaptive immune system.</text>
</comment>
<keyword evidence="26 33" id="KW-0564">Palmitate</keyword>
<evidence type="ECO:0000256" key="31">
    <source>
        <dbReference type="ARBA" id="ARBA00023296"/>
    </source>
</evidence>
<keyword evidence="27 33" id="KW-1015">Disulfide bond</keyword>
<keyword evidence="24 33" id="KW-0175">Coiled coil</keyword>
<keyword evidence="22 33" id="KW-1133">Transmembrane helix</keyword>
<evidence type="ECO:0000256" key="3">
    <source>
        <dbReference type="ARBA" id="ARBA00004505"/>
    </source>
</evidence>
<organism evidence="38">
    <name type="scientific">Human immunodeficiency virus type 1</name>
    <name type="common">HIV-1</name>
    <dbReference type="NCBI Taxonomy" id="11676"/>
    <lineage>
        <taxon>Viruses</taxon>
        <taxon>Riboviria</taxon>
        <taxon>Pararnavirae</taxon>
        <taxon>Artverviricota</taxon>
        <taxon>Revtraviricetes</taxon>
        <taxon>Ortervirales</taxon>
        <taxon>Retroviridae</taxon>
        <taxon>Orthoretrovirinae</taxon>
        <taxon>Lentivirus</taxon>
        <taxon>Lentivirus humimdef1</taxon>
    </lineage>
</organism>
<feature type="chain" id="PRO_5033169016" description="Transmembrane protein gp41" evidence="33">
    <location>
        <begin position="513"/>
        <end position="857"/>
    </location>
</feature>
<accession>A0A887F1T5</accession>
<keyword evidence="23 33" id="KW-1039">Host endosome</keyword>
<dbReference type="CDD" id="cd09909">
    <property type="entry name" value="HIV-1-like_HR1-HR2"/>
    <property type="match status" value="1"/>
</dbReference>
<evidence type="ECO:0000256" key="20">
    <source>
        <dbReference type="ARBA" id="ARBA00022879"/>
    </source>
</evidence>
<keyword evidence="18 33" id="KW-0946">Virion</keyword>
<evidence type="ECO:0000256" key="5">
    <source>
        <dbReference type="ARBA" id="ARBA00004578"/>
    </source>
</evidence>
<dbReference type="GO" id="GO:0052031">
    <property type="term" value="P:symbiont-mediated perturbation of host defense response"/>
    <property type="evidence" value="ECO:0007669"/>
    <property type="project" value="UniProtKB-UniRule"/>
</dbReference>
<feature type="transmembrane region" description="Helical" evidence="34">
    <location>
        <begin position="679"/>
        <end position="706"/>
    </location>
</feature>
<dbReference type="GO" id="GO:0019064">
    <property type="term" value="P:fusion of virus membrane with host plasma membrane"/>
    <property type="evidence" value="ECO:0007669"/>
    <property type="project" value="UniProtKB-UniRule"/>
</dbReference>
<feature type="disulfide bond" evidence="33">
    <location>
        <begin position="219"/>
        <end position="248"/>
    </location>
</feature>
<evidence type="ECO:0000256" key="24">
    <source>
        <dbReference type="ARBA" id="ARBA00023054"/>
    </source>
</evidence>
<dbReference type="InterPro" id="IPR000777">
    <property type="entry name" value="HIV1_Gp120"/>
</dbReference>
<reference evidence="38" key="2">
    <citation type="journal article" name="Sci. Transl. Med.">
        <title>Heightened resistance to host type 1 interferons characterizes HIV-1 at transmission and after antiretroviral therapy interruption.</title>
        <authorList>
            <person name="Gondim M.V.P."/>
            <person name="Sherrill-Mix S."/>
            <person name="Bibollet-Ruche F."/>
            <person name="Russell R.M."/>
            <person name="Trimboli S."/>
            <person name="Smith A.G."/>
            <person name="Li Y."/>
            <person name="Liu W."/>
            <person name="Avitto A.N."/>
            <person name="DeVoto J.C."/>
            <person name="Connell J."/>
            <person name="Fenton-May A.E."/>
            <person name="Pellegrino P."/>
            <person name="Williams I."/>
            <person name="Papasavvas E."/>
            <person name="Lorenzi J.C.C."/>
            <person name="Salantes D.B."/>
            <person name="Mampe F."/>
            <person name="Monroy M.A."/>
            <person name="Cohen Y.Z."/>
            <person name="Heath S."/>
            <person name="Saag M.S."/>
            <person name="Montaner L.J."/>
            <person name="Collman R.G."/>
            <person name="Siliciano J.M."/>
            <person name="Siliciano R.F."/>
            <person name="Plenderleith L.J."/>
            <person name="Sharp P.M."/>
            <person name="Caskey M."/>
            <person name="Nussenzweig M.C."/>
            <person name="Shaw G.M."/>
            <person name="Borrow P."/>
            <person name="Bar K.J."/>
            <person name="Hahn B.H."/>
        </authorList>
    </citation>
    <scope>NUCLEOTIDE SEQUENCE</scope>
    <source>
        <strain evidence="38">MM33.03.SGS.7</strain>
    </source>
</reference>
<dbReference type="EMBL" id="MT794339">
    <property type="protein sequence ID" value="QQX41389.1"/>
    <property type="molecule type" value="Genomic_RNA"/>
</dbReference>
<feature type="disulfide bond" evidence="33">
    <location>
        <begin position="376"/>
        <end position="443"/>
    </location>
</feature>
<feature type="short sequence motif" description="Di-leucine internalization motif" evidence="33">
    <location>
        <begin position="856"/>
        <end position="857"/>
    </location>
</feature>
<feature type="chain" id="PRO_5033169014" description="Envelope glycoprotein gp160" evidence="33">
    <location>
        <begin position="32"/>
        <end position="857"/>
    </location>
</feature>
<feature type="domain" description="Human immunodeficiency virus 1 envelope glycoprotein Gp120" evidence="36">
    <location>
        <begin position="146"/>
        <end position="512"/>
    </location>
</feature>
<dbReference type="GO" id="GO:0044175">
    <property type="term" value="C:host cell endosome membrane"/>
    <property type="evidence" value="ECO:0007669"/>
    <property type="project" value="UniProtKB-SubCell"/>
</dbReference>
<dbReference type="Gene3D" id="1.20.5.490">
    <property type="entry name" value="Single helix bin"/>
    <property type="match status" value="1"/>
</dbReference>
<comment type="domain">
    <text evidence="33">The YXXL motif is involved in determining the exact site of viral release at the surface of infected mononuclear cells and promotes endocytosis. YXXL and di-leucine endocytosis motifs interact directly or indirectly with the clathrin adapter complexes, opperate independently, and their activities are not additive.</text>
</comment>
<comment type="similarity">
    <text evidence="33">Belongs to the HIV-1 env protein family.</text>
</comment>
<evidence type="ECO:0000256" key="10">
    <source>
        <dbReference type="ARBA" id="ARBA00022570"/>
    </source>
</evidence>
<comment type="domain">
    <text evidence="33">The CD4-binding region is targeted by the antibody b12.</text>
</comment>
<feature type="disulfide bond" evidence="33">
    <location>
        <begin position="130"/>
        <end position="156"/>
    </location>
</feature>
<dbReference type="HAMAP" id="MF_04083">
    <property type="entry name" value="HIV_ENV"/>
    <property type="match status" value="1"/>
</dbReference>
<evidence type="ECO:0000313" key="38">
    <source>
        <dbReference type="EMBL" id="QQX41389.1"/>
    </source>
</evidence>
<evidence type="ECO:0000256" key="16">
    <source>
        <dbReference type="ARBA" id="ARBA00022729"/>
    </source>
</evidence>
<comment type="subcellular location">
    <molecule>Transmembrane protein gp41</molecule>
    <subcellularLocation>
        <location evidence="33">Virion membrane</location>
        <topology evidence="33">Single-pass type I membrane protein</topology>
    </subcellularLocation>
    <subcellularLocation>
        <location evidence="33">Host cell membrane</location>
        <topology evidence="33">Single-pass type I membrane protein</topology>
    </subcellularLocation>
    <subcellularLocation>
        <location evidence="33">Host endosome membrane</location>
        <topology evidence="33">Single-pass type I membrane protein</topology>
    </subcellularLocation>
    <text evidence="33">It is probably concentrated at the site of budding and incorporated into the virions possibly by contacts between the cytoplasmic tail of Env and the N-terminus of Gag.</text>
</comment>
<evidence type="ECO:0000256" key="19">
    <source>
        <dbReference type="ARBA" id="ARBA00022870"/>
    </source>
</evidence>
<keyword evidence="15 33" id="KW-0053">Apoptosis</keyword>
<feature type="region of interest" description="Fusion peptide" evidence="33">
    <location>
        <begin position="513"/>
        <end position="533"/>
    </location>
</feature>
<feature type="domain" description="Retroviral envelope protein GP41-like" evidence="37">
    <location>
        <begin position="531"/>
        <end position="720"/>
    </location>
</feature>
<comment type="subunit">
    <text evidence="33">The mature envelope protein (Env) consists of a homotrimer of non-covalently associated gp120-gp41 heterodimers. The resulting complex protrudes from the virus surface as a spike. There seems to be as few as 10 spikes on the average virion. Surface protein gp120 interacts with host CD4, CCR5 and CXCR4. Gp120 also interacts with the C-type lectins CD209/DC-SIGN and CLEC4M/DC-SIGNR (collectively referred to as DC-SIGN(R)). Gp120 and gp41 interact with GalCer. Gp120 interacts with host ITGA4/ITGB7 complex; on CD4+ T-cells, this interaction results in rapid activation of integrin ITGAL/LFA-1, which facilitates efficient cell-to-cell spreading of HIV-1. Gp120 interacts with cell-associated heparan sulfate; this interaction increases virus infectivity on permissive cells and may be involved in infection of CD4- cells.</text>
</comment>
<comment type="subcellular location">
    <subcellularLocation>
        <location evidence="3">Host cell membrane</location>
        <topology evidence="3">Peripheral membrane protein</topology>
    </subcellularLocation>
    <subcellularLocation>
        <location evidence="1">Host cell membrane</location>
        <topology evidence="1">Single-pass type I membrane protein</topology>
    </subcellularLocation>
    <subcellularLocation>
        <location evidence="2">Host endosome membrane</location>
        <topology evidence="2">Peripheral membrane protein</topology>
    </subcellularLocation>
    <subcellularLocation>
        <location evidence="5">Host endosome membrane</location>
        <topology evidence="5">Single-pass type I membrane protein</topology>
    </subcellularLocation>
    <subcellularLocation>
        <location evidence="6">Virion membrane</location>
        <topology evidence="6">Peripheral membrane protein</topology>
    </subcellularLocation>
    <subcellularLocation>
        <location evidence="4">Virion membrane</location>
        <topology evidence="4">Single-pass type I membrane protein</topology>
    </subcellularLocation>
</comment>
<dbReference type="GO" id="GO:0016020">
    <property type="term" value="C:membrane"/>
    <property type="evidence" value="ECO:0007669"/>
    <property type="project" value="UniProtKB-UniRule"/>
</dbReference>
<evidence type="ECO:0000256" key="17">
    <source>
        <dbReference type="ARBA" id="ARBA00022804"/>
    </source>
</evidence>
<keyword evidence="9 33" id="KW-1032">Host cell membrane</keyword>
<keyword evidence="13 33" id="KW-0165">Cleavage on pair of basic residues</keyword>
<evidence type="ECO:0000256" key="32">
    <source>
        <dbReference type="ARBA" id="ARBA00062028"/>
    </source>
</evidence>
<evidence type="ECO:0000256" key="8">
    <source>
        <dbReference type="ARBA" id="ARBA00022510"/>
    </source>
</evidence>
<dbReference type="InterPro" id="IPR000328">
    <property type="entry name" value="GP41-like"/>
</dbReference>
<dbReference type="FunFam" id="2.170.40.20:FF:000003">
    <property type="entry name" value="Envelope glycoprotein gp160"/>
    <property type="match status" value="1"/>
</dbReference>
<keyword evidence="20 33" id="KW-0261">Viral envelope protein</keyword>
<dbReference type="GO" id="GO:0019062">
    <property type="term" value="P:virion attachment to host cell"/>
    <property type="evidence" value="ECO:0007669"/>
    <property type="project" value="UniProtKB-UniRule"/>
</dbReference>
<dbReference type="InterPro" id="IPR037527">
    <property type="entry name" value="Gp160"/>
</dbReference>
<evidence type="ECO:0000256" key="14">
    <source>
        <dbReference type="ARBA" id="ARBA00022692"/>
    </source>
</evidence>
<comment type="subcellular location">
    <molecule>Surface protein gp120</molecule>
    <subcellularLocation>
        <location evidence="33">Virion membrane</location>
        <topology evidence="33">Peripheral membrane protein</topology>
    </subcellularLocation>
    <subcellularLocation>
        <location evidence="33">Host cell membrane</location>
        <topology evidence="33">Peripheral membrane protein</topology>
    </subcellularLocation>
    <subcellularLocation>
        <location evidence="33">Host endosome membrane</location>
        <topology evidence="33">Single-pass type I membrane protein</topology>
    </subcellularLocation>
    <text evidence="33">The surface protein is not anchored to the viral envelope, but associates with the extravirion surface through its binding to TM. It is probably concentrated at the site of budding and incorporated into the virions possibly by contacts between the cytoplasmic tail of Env and the N-terminus of Gag.</text>
</comment>
<protein>
    <recommendedName>
        <fullName evidence="33">Envelope glycoprotein gp160</fullName>
    </recommendedName>
    <alternativeName>
        <fullName evidence="33">Env polyprotein</fullName>
    </alternativeName>
    <component>
        <recommendedName>
            <fullName evidence="33">Surface protein gp120</fullName>
            <shortName evidence="33">SU</shortName>
        </recommendedName>
        <alternativeName>
            <fullName evidence="33">Glycoprotein 120</fullName>
            <shortName evidence="33">gp120</shortName>
        </alternativeName>
    </component>
    <component>
        <recommendedName>
            <fullName evidence="33">Transmembrane protein gp41</fullName>
            <shortName evidence="33">TM</shortName>
        </recommendedName>
        <alternativeName>
            <fullName evidence="33">Glycoprotein 41</fullName>
            <shortName evidence="33">gp41</shortName>
        </alternativeName>
    </component>
</protein>
<evidence type="ECO:0000256" key="9">
    <source>
        <dbReference type="ARBA" id="ARBA00022511"/>
    </source>
</evidence>
<feature type="site" description="Cleavage; by host furin" evidence="33">
    <location>
        <begin position="512"/>
        <end position="513"/>
    </location>
</feature>
<evidence type="ECO:0000256" key="25">
    <source>
        <dbReference type="ARBA" id="ARBA00023136"/>
    </source>
</evidence>
<comment type="function">
    <text evidence="33">Transmembrane protein gp41: Acts as a class I viral fusion protein. Under the current model, the protein has at least 3 conformational states: pre-fusion native state, pre-hairpin intermediate state, and post-fusion hairpin state. During fusion of viral and target intracellular membranes, the coiled coil regions (heptad repeats) assume a trimer-of-hairpins structure, positioning the fusion peptide in close proximity to the C-terminal region of the ectodomain. The formation of this structure appears to drive apposition and subsequent fusion of viral and target cell membranes. Complete fusion occurs in host cell endosomes and is dynamin-dependent, however some lipid transfer might occur at the plasma membrane. The virus undergoes clathrin-dependent internalization long before endosomal fusion, thus minimizing the surface exposure of conserved viral epitopes during fusion and reducing the efficacy of inhibitors targeting these epitopes. Membranes fusion leads to delivery of the nucleocapsid into the cytoplasm.</text>
</comment>
<dbReference type="FunFam" id="2.170.40.20:FF:000001">
    <property type="entry name" value="Envelope glycoprotein gp160"/>
    <property type="match status" value="1"/>
</dbReference>
<keyword evidence="7 33" id="KW-1168">Fusion of virus membrane with host membrane</keyword>
<feature type="region of interest" description="Immunosuppression" evidence="33">
    <location>
        <begin position="575"/>
        <end position="593"/>
    </location>
</feature>
<evidence type="ECO:0000256" key="34">
    <source>
        <dbReference type="RuleBase" id="RU363095"/>
    </source>
</evidence>
<evidence type="ECO:0000256" key="18">
    <source>
        <dbReference type="ARBA" id="ARBA00022844"/>
    </source>
</evidence>
<keyword evidence="10 33" id="KW-1165">Clathrin-mediated endocytosis of virus by host</keyword>
<dbReference type="Gene3D" id="1.10.287.210">
    <property type="match status" value="1"/>
</dbReference>
<feature type="disulfide bond" evidence="33">
    <location>
        <begin position="229"/>
        <end position="240"/>
    </location>
</feature>
<name>A0A887F1T5_HV1</name>
<feature type="disulfide bond" evidence="33">
    <location>
        <begin position="53"/>
        <end position="73"/>
    </location>
</feature>
<dbReference type="Pfam" id="PF00517">
    <property type="entry name" value="GP41"/>
    <property type="match status" value="1"/>
</dbReference>
<sequence>MTVMGIRKNYQHLWKWGTMLLGMLMICSALEQSWVTVYYGVPVWREANTTLFCASDAKAYDTEAHNVWATHACVPTDPNPQEVELKNVTENFNMWKNNMVEQMHEDIISLWDQSLKPCVKLTPLCVTLNCTDKLRNDTRGNDTSTNGNWTGEIKNCSFNVTTSVRDKMQKVYALFYKLDVVPIDNNKNNTSYRLISCNTSVITQACPKVTFEPIPIHYCAPAGFALFKCREKDFNGTGPCTNVSTVQCTHGIRPVVSTQLLLNGSLSEGEVVIRSQNFSDNAKTIIVQLKEAVQINCTRPNNNTRKSIPIGPGRAFYATGDVIGDIRQAHCNISATAWNNTLKQVVEKLRKQYNKTIAFQQPAGGDLEITMHSFICGGEFFYCNTSQLFNSTWNSTWKDTTGSNSTNGNNTITLPCRIKQIVNMWQEVGKAMYAPPIRGQIRCVSNITGLLLTRDGGINSNQSNTTETFRPGGGDMRDNWRSELYKYKVVKIEPLGVAPTKAKRRVVQREKRAVGLGALFLGFLSAAGSTMGAASLTLTVQARQLLSGIVQQQNNLLRAIEAQQHMLQLTVWGIKQLQARVLAVERYLRDQQLLGIWGCSGKLICTTTVPWNATWSNKTLDNIWNNMTWMDWDREIGNYTSYIYTLIEQAQNQQEKNEQELLELDKWASLWNWFDITSWLWYIKIFIMIVGGLIGLRIVFAALSIVNRVRQGYSPLSFQTHLPVRRGPDGPEGTEEEGGERDRGRSGRLVSGFLPLIWDDLRSLCLFSYHRLRDLLLIVTRIVELLGRRGWEALKYGWNILQYWSQELKNSAISLLNTTAIAVAEGTDRFIEVLIRVYRAILHIPTRIRQGLERCLL</sequence>